<dbReference type="Gene3D" id="2.40.128.20">
    <property type="match status" value="1"/>
</dbReference>
<protein>
    <submittedName>
        <fullName evidence="1">Putative group iv salivary lipocalin</fullName>
    </submittedName>
</protein>
<sequence length="159" mass="17943">MTNGTIYLYPSSKSLNVTCVRAKILKDDKSSNALTYDVLVKWGDDHQEMNFNASFAPLVKSGIDVKIFTSVDKETSVHTNYTFLLTTRHCAVVAKSEGKAAADALKSKELWAKNPSVTKNIITCYKEFMHLCNCNGHPTWYSAIQCEQDEVRRRRAPNF</sequence>
<dbReference type="EMBL" id="GHWJ01008567">
    <property type="protein sequence ID" value="NOV41304.1"/>
    <property type="molecule type" value="Transcribed_RNA"/>
</dbReference>
<dbReference type="AlphaFoldDB" id="A0A6M2D652"/>
<evidence type="ECO:0000313" key="1">
    <source>
        <dbReference type="EMBL" id="NOV41304.1"/>
    </source>
</evidence>
<name>A0A6M2D652_RHIMP</name>
<dbReference type="InterPro" id="IPR012674">
    <property type="entry name" value="Calycin"/>
</dbReference>
<proteinExistence type="predicted"/>
<dbReference type="SUPFAM" id="SSF50814">
    <property type="entry name" value="Lipocalins"/>
    <property type="match status" value="1"/>
</dbReference>
<dbReference type="VEuPathDB" id="VectorBase:LOC119165678"/>
<organism evidence="1">
    <name type="scientific">Rhipicephalus microplus</name>
    <name type="common">Cattle tick</name>
    <name type="synonym">Boophilus microplus</name>
    <dbReference type="NCBI Taxonomy" id="6941"/>
    <lineage>
        <taxon>Eukaryota</taxon>
        <taxon>Metazoa</taxon>
        <taxon>Ecdysozoa</taxon>
        <taxon>Arthropoda</taxon>
        <taxon>Chelicerata</taxon>
        <taxon>Arachnida</taxon>
        <taxon>Acari</taxon>
        <taxon>Parasitiformes</taxon>
        <taxon>Ixodida</taxon>
        <taxon>Ixodoidea</taxon>
        <taxon>Ixodidae</taxon>
        <taxon>Rhipicephalinae</taxon>
        <taxon>Rhipicephalus</taxon>
        <taxon>Boophilus</taxon>
    </lineage>
</organism>
<accession>A0A6M2D652</accession>
<reference evidence="1" key="1">
    <citation type="submission" date="2019-09" db="EMBL/GenBank/DDBJ databases">
        <title>Organ-specific transcriptomic study of the physiology of the cattle tick, Rhipicephalus microplus.</title>
        <authorList>
            <person name="Tirloni L."/>
            <person name="Braz G."/>
            <person name="Gandara A.C.P."/>
            <person name="Sabadin G.A."/>
            <person name="da Silva R.M."/>
            <person name="Guizzo M.G."/>
            <person name="Machado J.A."/>
            <person name="Costa E.P."/>
            <person name="Gomes H.F."/>
            <person name="Moraes J."/>
            <person name="Mota M.B.S."/>
            <person name="Mesquita R.D."/>
            <person name="Alvarenga P.H."/>
            <person name="Alves F."/>
            <person name="Seixas A."/>
            <person name="da Fonseca R.N."/>
            <person name="Fogaca A."/>
            <person name="Logullo C."/>
            <person name="Tanaka A."/>
            <person name="Daffre S."/>
            <person name="Termignoni C."/>
            <person name="Vaz I.S.Jr."/>
            <person name="Oliveira P.L."/>
            <person name="Ribeiro J.M."/>
        </authorList>
    </citation>
    <scope>NUCLEOTIDE SEQUENCE</scope>
    <source>
        <strain evidence="1">Porto Alegre</strain>
    </source>
</reference>